<evidence type="ECO:0000313" key="3">
    <source>
        <dbReference type="Proteomes" id="UP000027195"/>
    </source>
</evidence>
<sequence>MATQKFDPEKAENLGEIEKQFAVVAVEHAQAYWNLLEKVQPSTLRLTKIDDEIFEDLSRTFPELVSNPSQLERLDEDIMKSAANKKRWREFIMPYEKKVTDYNFGTLIRTDSREEYGEVNSLFVTRMQFFAIEIARNRLGLNNLVHEIAQKAAQRAPQTL</sequence>
<dbReference type="HOGENOM" id="CLU_103791_1_0_1"/>
<protein>
    <recommendedName>
        <fullName evidence="1">Polysaccharide biosynthesis domain-containing protein</fullName>
    </recommendedName>
</protein>
<accession>A0A067M490</accession>
<dbReference type="InterPro" id="IPR023139">
    <property type="entry name" value="PBDC1-like_dom_sf"/>
</dbReference>
<name>A0A067M490_BOTB1</name>
<dbReference type="EMBL" id="KL198077">
    <property type="protein sequence ID" value="KDQ09535.1"/>
    <property type="molecule type" value="Genomic_DNA"/>
</dbReference>
<feature type="domain" description="Polysaccharide biosynthesis" evidence="1">
    <location>
        <begin position="17"/>
        <end position="146"/>
    </location>
</feature>
<dbReference type="Gene3D" id="1.10.3560.10">
    <property type="entry name" value="yst0336 like domain"/>
    <property type="match status" value="1"/>
</dbReference>
<dbReference type="InParanoid" id="A0A067M490"/>
<dbReference type="Pfam" id="PF04669">
    <property type="entry name" value="PBDC1"/>
    <property type="match status" value="1"/>
</dbReference>
<dbReference type="Proteomes" id="UP000027195">
    <property type="component" value="Unassembled WGS sequence"/>
</dbReference>
<dbReference type="PANTHER" id="PTHR13410">
    <property type="entry name" value="PROTEIN PBDC1"/>
    <property type="match status" value="1"/>
</dbReference>
<dbReference type="InterPro" id="IPR021148">
    <property type="entry name" value="Polysacc_synth_dom"/>
</dbReference>
<dbReference type="PANTHER" id="PTHR13410:SF9">
    <property type="entry name" value="PROTEIN PBDC1"/>
    <property type="match status" value="1"/>
</dbReference>
<dbReference type="GO" id="GO:0005737">
    <property type="term" value="C:cytoplasm"/>
    <property type="evidence" value="ECO:0007669"/>
    <property type="project" value="TreeGrafter"/>
</dbReference>
<dbReference type="InterPro" id="IPR008476">
    <property type="entry name" value="PBDC1_metazoa/fungi"/>
</dbReference>
<dbReference type="STRING" id="930990.A0A067M490"/>
<dbReference type="AlphaFoldDB" id="A0A067M490"/>
<gene>
    <name evidence="2" type="ORF">BOTBODRAFT_36941</name>
</gene>
<keyword evidence="3" id="KW-1185">Reference proteome</keyword>
<reference evidence="3" key="1">
    <citation type="journal article" date="2014" name="Proc. Natl. Acad. Sci. U.S.A.">
        <title>Extensive sampling of basidiomycete genomes demonstrates inadequacy of the white-rot/brown-rot paradigm for wood decay fungi.</title>
        <authorList>
            <person name="Riley R."/>
            <person name="Salamov A.A."/>
            <person name="Brown D.W."/>
            <person name="Nagy L.G."/>
            <person name="Floudas D."/>
            <person name="Held B.W."/>
            <person name="Levasseur A."/>
            <person name="Lombard V."/>
            <person name="Morin E."/>
            <person name="Otillar R."/>
            <person name="Lindquist E.A."/>
            <person name="Sun H."/>
            <person name="LaButti K.M."/>
            <person name="Schmutz J."/>
            <person name="Jabbour D."/>
            <person name="Luo H."/>
            <person name="Baker S.E."/>
            <person name="Pisabarro A.G."/>
            <person name="Walton J.D."/>
            <person name="Blanchette R.A."/>
            <person name="Henrissat B."/>
            <person name="Martin F."/>
            <person name="Cullen D."/>
            <person name="Hibbett D.S."/>
            <person name="Grigoriev I.V."/>
        </authorList>
    </citation>
    <scope>NUCLEOTIDE SEQUENCE [LARGE SCALE GENOMIC DNA]</scope>
    <source>
        <strain evidence="3">FD-172 SS1</strain>
    </source>
</reference>
<dbReference type="FunCoup" id="A0A067M490">
    <property type="interactions" value="466"/>
</dbReference>
<organism evidence="2 3">
    <name type="scientific">Botryobasidium botryosum (strain FD-172 SS1)</name>
    <dbReference type="NCBI Taxonomy" id="930990"/>
    <lineage>
        <taxon>Eukaryota</taxon>
        <taxon>Fungi</taxon>
        <taxon>Dikarya</taxon>
        <taxon>Basidiomycota</taxon>
        <taxon>Agaricomycotina</taxon>
        <taxon>Agaricomycetes</taxon>
        <taxon>Cantharellales</taxon>
        <taxon>Botryobasidiaceae</taxon>
        <taxon>Botryobasidium</taxon>
    </lineage>
</organism>
<evidence type="ECO:0000259" key="1">
    <source>
        <dbReference type="Pfam" id="PF04669"/>
    </source>
</evidence>
<proteinExistence type="predicted"/>
<dbReference type="OrthoDB" id="10248897at2759"/>
<evidence type="ECO:0000313" key="2">
    <source>
        <dbReference type="EMBL" id="KDQ09535.1"/>
    </source>
</evidence>